<organism evidence="2 3">
    <name type="scientific">Reticulomyxa filosa</name>
    <dbReference type="NCBI Taxonomy" id="46433"/>
    <lineage>
        <taxon>Eukaryota</taxon>
        <taxon>Sar</taxon>
        <taxon>Rhizaria</taxon>
        <taxon>Retaria</taxon>
        <taxon>Foraminifera</taxon>
        <taxon>Monothalamids</taxon>
        <taxon>Reticulomyxidae</taxon>
        <taxon>Reticulomyxa</taxon>
    </lineage>
</organism>
<protein>
    <submittedName>
        <fullName evidence="2">Uncharacterized protein</fullName>
    </submittedName>
</protein>
<keyword evidence="3" id="KW-1185">Reference proteome</keyword>
<gene>
    <name evidence="2" type="ORF">RFI_03126</name>
</gene>
<feature type="region of interest" description="Disordered" evidence="1">
    <location>
        <begin position="115"/>
        <end position="137"/>
    </location>
</feature>
<feature type="compositionally biased region" description="Acidic residues" evidence="1">
    <location>
        <begin position="117"/>
        <end position="127"/>
    </location>
</feature>
<evidence type="ECO:0000313" key="2">
    <source>
        <dbReference type="EMBL" id="ETO33970.1"/>
    </source>
</evidence>
<dbReference type="EMBL" id="ASPP01002994">
    <property type="protein sequence ID" value="ETO33970.1"/>
    <property type="molecule type" value="Genomic_DNA"/>
</dbReference>
<reference evidence="2 3" key="1">
    <citation type="journal article" date="2013" name="Curr. Biol.">
        <title>The Genome of the Foraminiferan Reticulomyxa filosa.</title>
        <authorList>
            <person name="Glockner G."/>
            <person name="Hulsmann N."/>
            <person name="Schleicher M."/>
            <person name="Noegel A.A."/>
            <person name="Eichinger L."/>
            <person name="Gallinger C."/>
            <person name="Pawlowski J."/>
            <person name="Sierra R."/>
            <person name="Euteneuer U."/>
            <person name="Pillet L."/>
            <person name="Moustafa A."/>
            <person name="Platzer M."/>
            <person name="Groth M."/>
            <person name="Szafranski K."/>
            <person name="Schliwa M."/>
        </authorList>
    </citation>
    <scope>NUCLEOTIDE SEQUENCE [LARGE SCALE GENOMIC DNA]</scope>
</reference>
<name>X6P629_RETFI</name>
<sequence>MLSGNLFSIKEDSVTIQFEPTVMDKAAQECWFKCLTKYLEDKTTSKERSTGNSNEATSYCSDFSALKDLPVHLYFSNMVFSVPVISWLCELLSICTDTLEHYECYFGVMPRASESNNQEENEDEDMNQNENNDKEEWKTQTRLQMIHKMYDKLIACKKLEGYNIMFTEDNEVWQEDMYHYLNWKRMNVSKDITYLKSLKKIIIDLTITTVTATATIITDSNQEERAIWTDQLWEYFEGRIEKWEDIEIRLPTSMTAITDKTKEILNNIGMFLKQKITNASPIWRLHKLALYSTNPDVSERYIRDLLLETILSNRSAFHLHTIVVFTPHSHQLFIDIVQAISQSKMLHEHLESLTLVSNPKLLNSPMSTRTHDLERVLWDNWTSLVTNCKNLNSLMMETNYGCDSTSFPKFLTTLSKHPIEWEYLDLRLPSNNDIFKYLPILYANHVTRKTGLLIRHLSIAFQGSFRSVNFQTQIVPLLYHFFICCDHNRHYVQNTTNAILFAINSSLHNQFIIPIDIAQLIVSYCLGNLIKSNGSDCFDSRNVMLMLKEVFLAQSSDRIDIQSKVSSYHKGFEKQSQQNKVKTFRKILLQVD</sequence>
<evidence type="ECO:0000313" key="3">
    <source>
        <dbReference type="Proteomes" id="UP000023152"/>
    </source>
</evidence>
<dbReference type="AlphaFoldDB" id="X6P629"/>
<proteinExistence type="predicted"/>
<dbReference type="Proteomes" id="UP000023152">
    <property type="component" value="Unassembled WGS sequence"/>
</dbReference>
<evidence type="ECO:0000256" key="1">
    <source>
        <dbReference type="SAM" id="MobiDB-lite"/>
    </source>
</evidence>
<comment type="caution">
    <text evidence="2">The sequence shown here is derived from an EMBL/GenBank/DDBJ whole genome shotgun (WGS) entry which is preliminary data.</text>
</comment>
<accession>X6P629</accession>